<name>A0A5S9QN09_9GAMM</name>
<dbReference type="OrthoDB" id="9793824at2"/>
<keyword evidence="12" id="KW-1185">Reference proteome</keyword>
<dbReference type="InterPro" id="IPR051791">
    <property type="entry name" value="Pra-immunoreactive"/>
</dbReference>
<dbReference type="PANTHER" id="PTHR36115:SF10">
    <property type="entry name" value="RDD DOMAIN-CONTAINING PROTEIN"/>
    <property type="match status" value="1"/>
</dbReference>
<evidence type="ECO:0000256" key="7">
    <source>
        <dbReference type="SAM" id="Phobius"/>
    </source>
</evidence>
<evidence type="ECO:0000313" key="9">
    <source>
        <dbReference type="EMBL" id="CAA0087478.1"/>
    </source>
</evidence>
<keyword evidence="5 7" id="KW-0472">Membrane</keyword>
<protein>
    <recommendedName>
        <fullName evidence="8">RDD domain-containing protein</fullName>
    </recommendedName>
</protein>
<feature type="transmembrane region" description="Helical" evidence="7">
    <location>
        <begin position="134"/>
        <end position="155"/>
    </location>
</feature>
<dbReference type="InterPro" id="IPR010432">
    <property type="entry name" value="RDD"/>
</dbReference>
<dbReference type="PANTHER" id="PTHR36115">
    <property type="entry name" value="PROLINE-RICH ANTIGEN HOMOLOG-RELATED"/>
    <property type="match status" value="1"/>
</dbReference>
<feature type="transmembrane region" description="Helical" evidence="7">
    <location>
        <begin position="87"/>
        <end position="105"/>
    </location>
</feature>
<organism evidence="11 13">
    <name type="scientific">Zhongshania aliphaticivorans</name>
    <dbReference type="NCBI Taxonomy" id="1470434"/>
    <lineage>
        <taxon>Bacteria</taxon>
        <taxon>Pseudomonadati</taxon>
        <taxon>Pseudomonadota</taxon>
        <taxon>Gammaproteobacteria</taxon>
        <taxon>Cellvibrionales</taxon>
        <taxon>Spongiibacteraceae</taxon>
        <taxon>Zhongshania</taxon>
    </lineage>
</organism>
<keyword evidence="3 7" id="KW-0812">Transmembrane</keyword>
<dbReference type="GO" id="GO:0005886">
    <property type="term" value="C:plasma membrane"/>
    <property type="evidence" value="ECO:0007669"/>
    <property type="project" value="UniProtKB-SubCell"/>
</dbReference>
<evidence type="ECO:0000256" key="1">
    <source>
        <dbReference type="ARBA" id="ARBA00004651"/>
    </source>
</evidence>
<evidence type="ECO:0000256" key="4">
    <source>
        <dbReference type="ARBA" id="ARBA00022989"/>
    </source>
</evidence>
<accession>A0A5S9QN09</accession>
<dbReference type="Pfam" id="PF06271">
    <property type="entry name" value="RDD"/>
    <property type="match status" value="1"/>
</dbReference>
<evidence type="ECO:0000313" key="11">
    <source>
        <dbReference type="EMBL" id="CAA0119749.1"/>
    </source>
</evidence>
<reference evidence="12 13" key="1">
    <citation type="submission" date="2019-11" db="EMBL/GenBank/DDBJ databases">
        <authorList>
            <person name="Holert J."/>
        </authorList>
    </citation>
    <scope>NUCLEOTIDE SEQUENCE [LARGE SCALE GENOMIC DNA]</scope>
    <source>
        <strain evidence="11">BC3_2A</strain>
        <strain evidence="9">SB11_1A</strain>
    </source>
</reference>
<proteinExistence type="predicted"/>
<evidence type="ECO:0000256" key="6">
    <source>
        <dbReference type="SAM" id="MobiDB-lite"/>
    </source>
</evidence>
<keyword evidence="4 7" id="KW-1133">Transmembrane helix</keyword>
<feature type="compositionally biased region" description="Polar residues" evidence="6">
    <location>
        <begin position="19"/>
        <end position="28"/>
    </location>
</feature>
<dbReference type="EMBL" id="CACSIM010000005">
    <property type="protein sequence ID" value="CAA0114952.1"/>
    <property type="molecule type" value="Genomic_DNA"/>
</dbReference>
<dbReference type="EMBL" id="CACSIK010000001">
    <property type="protein sequence ID" value="CAA0087478.1"/>
    <property type="molecule type" value="Genomic_DNA"/>
</dbReference>
<evidence type="ECO:0000313" key="13">
    <source>
        <dbReference type="Proteomes" id="UP000439591"/>
    </source>
</evidence>
<evidence type="ECO:0000313" key="12">
    <source>
        <dbReference type="Proteomes" id="UP000435877"/>
    </source>
</evidence>
<feature type="transmembrane region" description="Helical" evidence="7">
    <location>
        <begin position="40"/>
        <end position="61"/>
    </location>
</feature>
<evidence type="ECO:0000256" key="5">
    <source>
        <dbReference type="ARBA" id="ARBA00023136"/>
    </source>
</evidence>
<sequence>MPPKAKHSNSANAKKQASDTPTPSVNTEQPPGVFRRLAAIVYDGFLLFAVLFVATLIPAFILSPESFSATPANNSVVHELDIPLQGWLYRAYLLMLIIIFYGWFWRKSGQTLGMQAWRIKIEHQNGGKPSWGQCIIRVAVGAISLAAGGMGYWWIWLDKDGLAWHDRASRTVLRAIPKDKKKA</sequence>
<dbReference type="Proteomes" id="UP000439591">
    <property type="component" value="Unassembled WGS sequence"/>
</dbReference>
<feature type="region of interest" description="Disordered" evidence="6">
    <location>
        <begin position="1"/>
        <end position="28"/>
    </location>
</feature>
<dbReference type="Proteomes" id="UP000435877">
    <property type="component" value="Unassembled WGS sequence"/>
</dbReference>
<keyword evidence="2" id="KW-1003">Cell membrane</keyword>
<dbReference type="AlphaFoldDB" id="A0A5S9QN09"/>
<feature type="domain" description="RDD" evidence="8">
    <location>
        <begin position="31"/>
        <end position="169"/>
    </location>
</feature>
<comment type="subcellular location">
    <subcellularLocation>
        <location evidence="1">Cell membrane</location>
        <topology evidence="1">Multi-pass membrane protein</topology>
    </subcellularLocation>
</comment>
<gene>
    <name evidence="9" type="ORF">IHBHHGIJ_01321</name>
    <name evidence="10" type="ORF">KFEGEMFD_03061</name>
    <name evidence="11" type="ORF">KFEGEMFD_03620</name>
</gene>
<dbReference type="EMBL" id="CACSIM010000007">
    <property type="protein sequence ID" value="CAA0119749.1"/>
    <property type="molecule type" value="Genomic_DNA"/>
</dbReference>
<dbReference type="RefSeq" id="WP_159267926.1">
    <property type="nucleotide sequence ID" value="NZ_CACSIK010000001.1"/>
</dbReference>
<evidence type="ECO:0000256" key="2">
    <source>
        <dbReference type="ARBA" id="ARBA00022475"/>
    </source>
</evidence>
<evidence type="ECO:0000256" key="3">
    <source>
        <dbReference type="ARBA" id="ARBA00022692"/>
    </source>
</evidence>
<evidence type="ECO:0000313" key="10">
    <source>
        <dbReference type="EMBL" id="CAA0114952.1"/>
    </source>
</evidence>
<evidence type="ECO:0000259" key="8">
    <source>
        <dbReference type="Pfam" id="PF06271"/>
    </source>
</evidence>